<feature type="domain" description="NTR" evidence="7">
    <location>
        <begin position="20"/>
        <end position="145"/>
    </location>
</feature>
<reference evidence="9" key="1">
    <citation type="submission" date="2010-08" db="EMBL/GenBank/DDBJ databases">
        <authorList>
            <consortium name="Caenorhabditis japonica Sequencing Consortium"/>
            <person name="Wilson R.K."/>
        </authorList>
    </citation>
    <scope>NUCLEOTIDE SEQUENCE [LARGE SCALE GENOMIC DNA]</scope>
    <source>
        <strain evidence="9">DF5081</strain>
    </source>
</reference>
<sequence>MILFAFIIVFFTLPHILESCSCVELRSDTDGYCTTDWISKVKIVSKETDGLGLMMSYRLEHLDVIKSPENVTLPELMNTATQESACGQTKFKVGKEYILAGSSASNDSLLITFCNWRVPLKYIDETKLELKKPEWKAFVDSVKTCPQRPVPVE</sequence>
<dbReference type="InterPro" id="IPR008993">
    <property type="entry name" value="TIMP-like_OB-fold"/>
</dbReference>
<feature type="binding site" evidence="4">
    <location>
        <position position="20"/>
    </location>
    <ligand>
        <name>Zn(2+)</name>
        <dbReference type="ChEBI" id="CHEBI:29105"/>
        <note>ligand shared with metalloproteinase partner</note>
    </ligand>
</feature>
<dbReference type="Proteomes" id="UP000005237">
    <property type="component" value="Unassembled WGS sequence"/>
</dbReference>
<dbReference type="GO" id="GO:0046872">
    <property type="term" value="F:metal ion binding"/>
    <property type="evidence" value="ECO:0007669"/>
    <property type="project" value="UniProtKB-KW"/>
</dbReference>
<dbReference type="CDD" id="cd03577">
    <property type="entry name" value="NTR_TIMP_like"/>
    <property type="match status" value="1"/>
</dbReference>
<keyword evidence="6" id="KW-0732">Signal</keyword>
<dbReference type="GO" id="GO:0005615">
    <property type="term" value="C:extracellular space"/>
    <property type="evidence" value="ECO:0007669"/>
    <property type="project" value="TreeGrafter"/>
</dbReference>
<name>A0A8R1EI25_CAEJA</name>
<dbReference type="Pfam" id="PF00965">
    <property type="entry name" value="TIMP"/>
    <property type="match status" value="1"/>
</dbReference>
<proteinExistence type="predicted"/>
<feature type="signal peptide" evidence="6">
    <location>
        <begin position="1"/>
        <end position="19"/>
    </location>
</feature>
<evidence type="ECO:0000256" key="1">
    <source>
        <dbReference type="ARBA" id="ARBA00004613"/>
    </source>
</evidence>
<keyword evidence="4" id="KW-0862">Zinc</keyword>
<dbReference type="PANTHER" id="PTHR11844:SF25">
    <property type="entry name" value="NTR DOMAIN-CONTAINING PROTEIN"/>
    <property type="match status" value="1"/>
</dbReference>
<reference evidence="8" key="2">
    <citation type="submission" date="2022-06" db="UniProtKB">
        <authorList>
            <consortium name="EnsemblMetazoa"/>
        </authorList>
    </citation>
    <scope>IDENTIFICATION</scope>
    <source>
        <strain evidence="8">DF5081</strain>
    </source>
</reference>
<feature type="chain" id="PRO_5035795759" evidence="6">
    <location>
        <begin position="20"/>
        <end position="153"/>
    </location>
</feature>
<dbReference type="GO" id="GO:0031012">
    <property type="term" value="C:extracellular matrix"/>
    <property type="evidence" value="ECO:0007669"/>
    <property type="project" value="TreeGrafter"/>
</dbReference>
<organism evidence="8 9">
    <name type="scientific">Caenorhabditis japonica</name>
    <dbReference type="NCBI Taxonomy" id="281687"/>
    <lineage>
        <taxon>Eukaryota</taxon>
        <taxon>Metazoa</taxon>
        <taxon>Ecdysozoa</taxon>
        <taxon>Nematoda</taxon>
        <taxon>Chromadorea</taxon>
        <taxon>Rhabditida</taxon>
        <taxon>Rhabditina</taxon>
        <taxon>Rhabditomorpha</taxon>
        <taxon>Rhabditoidea</taxon>
        <taxon>Rhabditidae</taxon>
        <taxon>Peloderinae</taxon>
        <taxon>Caenorhabditis</taxon>
    </lineage>
</organism>
<evidence type="ECO:0000256" key="3">
    <source>
        <dbReference type="ARBA" id="ARBA00023157"/>
    </source>
</evidence>
<keyword evidence="9" id="KW-1185">Reference proteome</keyword>
<dbReference type="GO" id="GO:0002020">
    <property type="term" value="F:protease binding"/>
    <property type="evidence" value="ECO:0007669"/>
    <property type="project" value="TreeGrafter"/>
</dbReference>
<evidence type="ECO:0000256" key="2">
    <source>
        <dbReference type="ARBA" id="ARBA00022525"/>
    </source>
</evidence>
<dbReference type="EnsemblMetazoa" id="CJA35354.1">
    <property type="protein sequence ID" value="CJA35354.1"/>
    <property type="gene ID" value="WBGene00211201"/>
</dbReference>
<dbReference type="PANTHER" id="PTHR11844">
    <property type="entry name" value="METALLOPROTEASE INHIBITOR"/>
    <property type="match status" value="1"/>
</dbReference>
<dbReference type="GO" id="GO:0051045">
    <property type="term" value="P:negative regulation of membrane protein ectodomain proteolysis"/>
    <property type="evidence" value="ECO:0007669"/>
    <property type="project" value="TreeGrafter"/>
</dbReference>
<evidence type="ECO:0000256" key="5">
    <source>
        <dbReference type="PIRSR" id="PIRSR601820-3"/>
    </source>
</evidence>
<dbReference type="AlphaFoldDB" id="A0A8R1EI25"/>
<evidence type="ECO:0000256" key="4">
    <source>
        <dbReference type="PIRSR" id="PIRSR601820-1"/>
    </source>
</evidence>
<dbReference type="GO" id="GO:0008191">
    <property type="term" value="F:metalloendopeptidase inhibitor activity"/>
    <property type="evidence" value="ECO:0007669"/>
    <property type="project" value="InterPro"/>
</dbReference>
<feature type="disulfide bond" evidence="5">
    <location>
        <begin position="20"/>
        <end position="86"/>
    </location>
</feature>
<keyword evidence="3 5" id="KW-1015">Disulfide bond</keyword>
<keyword evidence="4" id="KW-0479">Metal-binding</keyword>
<dbReference type="SUPFAM" id="SSF50242">
    <property type="entry name" value="TIMP-like"/>
    <property type="match status" value="1"/>
</dbReference>
<protein>
    <submittedName>
        <fullName evidence="8">NTR domain-containing protein</fullName>
    </submittedName>
</protein>
<dbReference type="InterPro" id="IPR001134">
    <property type="entry name" value="Netrin_domain"/>
</dbReference>
<feature type="disulfide bond" evidence="5">
    <location>
        <begin position="22"/>
        <end position="114"/>
    </location>
</feature>
<evidence type="ECO:0000313" key="8">
    <source>
        <dbReference type="EnsemblMetazoa" id="CJA35354.1"/>
    </source>
</evidence>
<dbReference type="PROSITE" id="PS50189">
    <property type="entry name" value="NTR"/>
    <property type="match status" value="1"/>
</dbReference>
<accession>A0A8R1EI25</accession>
<keyword evidence="2" id="KW-0964">Secreted</keyword>
<evidence type="ECO:0000313" key="9">
    <source>
        <dbReference type="Proteomes" id="UP000005237"/>
    </source>
</evidence>
<dbReference type="InterPro" id="IPR001820">
    <property type="entry name" value="TIMP"/>
</dbReference>
<evidence type="ECO:0000256" key="6">
    <source>
        <dbReference type="SAM" id="SignalP"/>
    </source>
</evidence>
<dbReference type="Gene3D" id="2.40.50.120">
    <property type="match status" value="1"/>
</dbReference>
<evidence type="ECO:0000259" key="7">
    <source>
        <dbReference type="PROSITE" id="PS50189"/>
    </source>
</evidence>
<comment type="subcellular location">
    <subcellularLocation>
        <location evidence="1">Secreted</location>
    </subcellularLocation>
</comment>